<feature type="region of interest" description="Disordered" evidence="1">
    <location>
        <begin position="401"/>
        <end position="450"/>
    </location>
</feature>
<name>A0A2A2LE68_9BILA</name>
<gene>
    <name evidence="2" type="ORF">WR25_19994</name>
</gene>
<dbReference type="OrthoDB" id="5815739at2759"/>
<keyword evidence="3" id="KW-1185">Reference proteome</keyword>
<dbReference type="AlphaFoldDB" id="A0A2A2LE68"/>
<feature type="compositionally biased region" description="Polar residues" evidence="1">
    <location>
        <begin position="436"/>
        <end position="450"/>
    </location>
</feature>
<organism evidence="2 3">
    <name type="scientific">Diploscapter pachys</name>
    <dbReference type="NCBI Taxonomy" id="2018661"/>
    <lineage>
        <taxon>Eukaryota</taxon>
        <taxon>Metazoa</taxon>
        <taxon>Ecdysozoa</taxon>
        <taxon>Nematoda</taxon>
        <taxon>Chromadorea</taxon>
        <taxon>Rhabditida</taxon>
        <taxon>Rhabditina</taxon>
        <taxon>Rhabditomorpha</taxon>
        <taxon>Rhabditoidea</taxon>
        <taxon>Rhabditidae</taxon>
        <taxon>Diploscapter</taxon>
    </lineage>
</organism>
<feature type="compositionally biased region" description="Basic and acidic residues" evidence="1">
    <location>
        <begin position="96"/>
        <end position="112"/>
    </location>
</feature>
<feature type="compositionally biased region" description="Polar residues" evidence="1">
    <location>
        <begin position="209"/>
        <end position="218"/>
    </location>
</feature>
<feature type="region of interest" description="Disordered" evidence="1">
    <location>
        <begin position="195"/>
        <end position="269"/>
    </location>
</feature>
<feature type="region of interest" description="Disordered" evidence="1">
    <location>
        <begin position="609"/>
        <end position="633"/>
    </location>
</feature>
<sequence length="790" mass="86877">MPLLNPLYGSIDSASLSVPVSDSGGVISVLFTVCTVISMASILAMCACCRKNPKNREEEDGAYGVIPTTVTTASSGDNAHSTGGVAFRSLTKIARLQDRHSHSQQHSKDKPKSTKSTRTSAPDRALPQLPADLYSAIDKTRRSNLDDIEYADEASNPMYECIDVDNDSMIDPLYSKVGPTARHGERKYDYPVFAGKHENRPANGRLPMPSTSDRNVNPASEDPFYQSASQIYGPASEDPYSSINSDTRADAGDGDSCDPGYARVKTTEDPKKLEQLEITERELDKLYSNIRRSTRNQVDDSLNTPQAHVPIDALSNIPVAPTTSSQIDTQSISSREPSYRYLTTRESAEVVRERLREQGRLAPPIREHYYSTIGNGNEYETVDGASSAYGVVPSRPVDILTVSTGHTSDGTPNESSDFVPPPPTSPIPTRLASAALSPNQPSTSRADNLTSTYAVVSKPKQKTTTFEVVPMRPAAELPSIHSPFRPANGPRMSTSMNETLLGKRTVEEKEVIVEKRNSYIATSSQQAPFNQTQNIMNRSFDGILASANRANSLHQNGASSSSNPGSEQRVYPVEIKRQSHSNLWPTGNENVGVKFVIIRLSDMANDMISSTTSSRDLSNERKKNGTRHWKEETEAEKIERLGTIYTANDYVSTIDMGTERPWPFGAPSQSGIKTSRGRNRRSGEMTELGQPGEDLEERARDAQFYRTNDNNNAKKTSQQRSTISSILAWDLSEDEMYRTPRQVKGRPRMIQGSNECVGTCFCHGPSPRAVVIGANKQQMSQIRFGQPLDD</sequence>
<feature type="region of interest" description="Disordered" evidence="1">
    <location>
        <begin position="96"/>
        <end position="129"/>
    </location>
</feature>
<reference evidence="2 3" key="1">
    <citation type="journal article" date="2017" name="Curr. Biol.">
        <title>Genome architecture and evolution of a unichromosomal asexual nematode.</title>
        <authorList>
            <person name="Fradin H."/>
            <person name="Zegar C."/>
            <person name="Gutwein M."/>
            <person name="Lucas J."/>
            <person name="Kovtun M."/>
            <person name="Corcoran D."/>
            <person name="Baugh L.R."/>
            <person name="Kiontke K."/>
            <person name="Gunsalus K."/>
            <person name="Fitch D.H."/>
            <person name="Piano F."/>
        </authorList>
    </citation>
    <scope>NUCLEOTIDE SEQUENCE [LARGE SCALE GENOMIC DNA]</scope>
    <source>
        <strain evidence="2">PF1309</strain>
    </source>
</reference>
<comment type="caution">
    <text evidence="2">The sequence shown here is derived from an EMBL/GenBank/DDBJ whole genome shotgun (WGS) entry which is preliminary data.</text>
</comment>
<feature type="region of interest" description="Disordered" evidence="1">
    <location>
        <begin position="660"/>
        <end position="696"/>
    </location>
</feature>
<evidence type="ECO:0000256" key="1">
    <source>
        <dbReference type="SAM" id="MobiDB-lite"/>
    </source>
</evidence>
<dbReference type="EMBL" id="LIAE01006854">
    <property type="protein sequence ID" value="PAV84405.1"/>
    <property type="molecule type" value="Genomic_DNA"/>
</dbReference>
<accession>A0A2A2LE68</accession>
<dbReference type="Proteomes" id="UP000218231">
    <property type="component" value="Unassembled WGS sequence"/>
</dbReference>
<feature type="compositionally biased region" description="Basic and acidic residues" evidence="1">
    <location>
        <begin position="617"/>
        <end position="633"/>
    </location>
</feature>
<proteinExistence type="predicted"/>
<evidence type="ECO:0000313" key="2">
    <source>
        <dbReference type="EMBL" id="PAV84405.1"/>
    </source>
</evidence>
<protein>
    <submittedName>
        <fullName evidence="2">Uncharacterized protein</fullName>
    </submittedName>
</protein>
<feature type="compositionally biased region" description="Polar residues" evidence="1">
    <location>
        <begin position="401"/>
        <end position="416"/>
    </location>
</feature>
<evidence type="ECO:0000313" key="3">
    <source>
        <dbReference type="Proteomes" id="UP000218231"/>
    </source>
</evidence>